<name>A0A0F9AAD9_9ZZZZ</name>
<proteinExistence type="predicted"/>
<dbReference type="EMBL" id="LAZR01043672">
    <property type="protein sequence ID" value="KKL06514.1"/>
    <property type="molecule type" value="Genomic_DNA"/>
</dbReference>
<comment type="caution">
    <text evidence="1">The sequence shown here is derived from an EMBL/GenBank/DDBJ whole genome shotgun (WGS) entry which is preliminary data.</text>
</comment>
<feature type="non-terminal residue" evidence="1">
    <location>
        <position position="1"/>
    </location>
</feature>
<dbReference type="AlphaFoldDB" id="A0A0F9AAD9"/>
<gene>
    <name evidence="1" type="ORF">LCGC14_2595300</name>
</gene>
<reference evidence="1" key="1">
    <citation type="journal article" date="2015" name="Nature">
        <title>Complex archaea that bridge the gap between prokaryotes and eukaryotes.</title>
        <authorList>
            <person name="Spang A."/>
            <person name="Saw J.H."/>
            <person name="Jorgensen S.L."/>
            <person name="Zaremba-Niedzwiedzka K."/>
            <person name="Martijn J."/>
            <person name="Lind A.E."/>
            <person name="van Eijk R."/>
            <person name="Schleper C."/>
            <person name="Guy L."/>
            <person name="Ettema T.J."/>
        </authorList>
    </citation>
    <scope>NUCLEOTIDE SEQUENCE</scope>
</reference>
<accession>A0A0F9AAD9</accession>
<protein>
    <submittedName>
        <fullName evidence="1">Uncharacterized protein</fullName>
    </submittedName>
</protein>
<evidence type="ECO:0000313" key="1">
    <source>
        <dbReference type="EMBL" id="KKL06514.1"/>
    </source>
</evidence>
<organism evidence="1">
    <name type="scientific">marine sediment metagenome</name>
    <dbReference type="NCBI Taxonomy" id="412755"/>
    <lineage>
        <taxon>unclassified sequences</taxon>
        <taxon>metagenomes</taxon>
        <taxon>ecological metagenomes</taxon>
    </lineage>
</organism>
<sequence length="77" mass="8755">SNFWTIPGDDNHIRVVNEKTGKLETVELPKGVGSKEIKAVELDKNTVKVEIKHKVVDRKDVKRIENSAFDKLKKGKE</sequence>